<dbReference type="Gramene" id="RZC68628">
    <property type="protein sequence ID" value="RZC68628"/>
    <property type="gene ID" value="C5167_031804"/>
</dbReference>
<dbReference type="AlphaFoldDB" id="A0A4Y7K9E7"/>
<reference evidence="2 3" key="1">
    <citation type="journal article" date="2018" name="Science">
        <title>The opium poppy genome and morphinan production.</title>
        <authorList>
            <person name="Guo L."/>
            <person name="Winzer T."/>
            <person name="Yang X."/>
            <person name="Li Y."/>
            <person name="Ning Z."/>
            <person name="He Z."/>
            <person name="Teodor R."/>
            <person name="Lu Y."/>
            <person name="Bowser T.A."/>
            <person name="Graham I.A."/>
            <person name="Ye K."/>
        </authorList>
    </citation>
    <scope>NUCLEOTIDE SEQUENCE [LARGE SCALE GENOMIC DNA]</scope>
    <source>
        <strain evidence="3">cv. HN1</strain>
        <tissue evidence="2">Leaves</tissue>
    </source>
</reference>
<name>A0A4Y7K9E7_PAPSO</name>
<accession>A0A4Y7K9E7</accession>
<feature type="chain" id="PRO_5021352828" evidence="1">
    <location>
        <begin position="29"/>
        <end position="107"/>
    </location>
</feature>
<keyword evidence="1" id="KW-0732">Signal</keyword>
<evidence type="ECO:0000313" key="3">
    <source>
        <dbReference type="Proteomes" id="UP000316621"/>
    </source>
</evidence>
<keyword evidence="3" id="KW-1185">Reference proteome</keyword>
<evidence type="ECO:0000256" key="1">
    <source>
        <dbReference type="SAM" id="SignalP"/>
    </source>
</evidence>
<protein>
    <submittedName>
        <fullName evidence="2">Uncharacterized protein</fullName>
    </submittedName>
</protein>
<feature type="signal peptide" evidence="1">
    <location>
        <begin position="1"/>
        <end position="28"/>
    </location>
</feature>
<sequence length="107" mass="12542">MEWFMMKIGLRLIIKMNILSLMADLGYTIDSVNWAFEVHGAVRSVGAALMYDCVHLLGLHQLRLCIIIRLYLYERCGLHVDRIQNQAIKQIKRILYKVMKQNMLMMA</sequence>
<dbReference type="Proteomes" id="UP000316621">
    <property type="component" value="Chromosome 7"/>
</dbReference>
<organism evidence="2 3">
    <name type="scientific">Papaver somniferum</name>
    <name type="common">Opium poppy</name>
    <dbReference type="NCBI Taxonomy" id="3469"/>
    <lineage>
        <taxon>Eukaryota</taxon>
        <taxon>Viridiplantae</taxon>
        <taxon>Streptophyta</taxon>
        <taxon>Embryophyta</taxon>
        <taxon>Tracheophyta</taxon>
        <taxon>Spermatophyta</taxon>
        <taxon>Magnoliopsida</taxon>
        <taxon>Ranunculales</taxon>
        <taxon>Papaveraceae</taxon>
        <taxon>Papaveroideae</taxon>
        <taxon>Papaver</taxon>
    </lineage>
</organism>
<proteinExistence type="predicted"/>
<gene>
    <name evidence="2" type="ORF">C5167_031804</name>
</gene>
<dbReference type="EMBL" id="CM010721">
    <property type="protein sequence ID" value="RZC68628.1"/>
    <property type="molecule type" value="Genomic_DNA"/>
</dbReference>
<evidence type="ECO:0000313" key="2">
    <source>
        <dbReference type="EMBL" id="RZC68628.1"/>
    </source>
</evidence>